<dbReference type="AlphaFoldDB" id="A0A7X5XAR3"/>
<dbReference type="RefSeq" id="WP_390872506.1">
    <property type="nucleotide sequence ID" value="NZ_JAALLH010000002.1"/>
</dbReference>
<name>A0A7X5XAR3_STRMQ</name>
<reference evidence="1 2" key="1">
    <citation type="submission" date="2020-02" db="EMBL/GenBank/DDBJ databases">
        <title>Streptomyces malaysiensis DSM14702 (JHCC583434, PFL_A843) Genome sequencing and assembly.</title>
        <authorList>
            <person name="Samborskyy M."/>
        </authorList>
    </citation>
    <scope>NUCLEOTIDE SEQUENCE [LARGE SCALE GENOMIC DNA]</scope>
    <source>
        <strain evidence="1 2">DSM 14702</strain>
    </source>
</reference>
<comment type="caution">
    <text evidence="1">The sequence shown here is derived from an EMBL/GenBank/DDBJ whole genome shotgun (WGS) entry which is preliminary data.</text>
</comment>
<protein>
    <submittedName>
        <fullName evidence="1">Uncharacterized protein</fullName>
    </submittedName>
</protein>
<accession>A0A7X5XAR3</accession>
<dbReference type="EMBL" id="JAALLH010000002">
    <property type="protein sequence ID" value="NIY69779.1"/>
    <property type="molecule type" value="Genomic_DNA"/>
</dbReference>
<evidence type="ECO:0000313" key="1">
    <source>
        <dbReference type="EMBL" id="NIY69779.1"/>
    </source>
</evidence>
<organism evidence="1 2">
    <name type="scientific">Streptomyces malaysiensis</name>
    <dbReference type="NCBI Taxonomy" id="92644"/>
    <lineage>
        <taxon>Bacteria</taxon>
        <taxon>Bacillati</taxon>
        <taxon>Actinomycetota</taxon>
        <taxon>Actinomycetes</taxon>
        <taxon>Kitasatosporales</taxon>
        <taxon>Streptomycetaceae</taxon>
        <taxon>Streptomyces</taxon>
        <taxon>Streptomyces violaceusniger group</taxon>
    </lineage>
</organism>
<evidence type="ECO:0000313" key="2">
    <source>
        <dbReference type="Proteomes" id="UP000536624"/>
    </source>
</evidence>
<sequence length="56" mass="6015">MHAALVEQLVEAFLCRLVLDGDRRHVGEQQVGARAHDIAGEGDVKPVVAPVEAVLE</sequence>
<gene>
    <name evidence="1" type="ORF">SMALB_7903</name>
</gene>
<dbReference type="Proteomes" id="UP000536624">
    <property type="component" value="Unassembled WGS sequence"/>
</dbReference>
<proteinExistence type="predicted"/>